<reference evidence="1 2" key="1">
    <citation type="submission" date="2015-04" db="EMBL/GenBank/DDBJ databases">
        <title>Draft genome of the roundworm Trichinella nativa.</title>
        <authorList>
            <person name="Mitreva M."/>
        </authorList>
    </citation>
    <scope>NUCLEOTIDE SEQUENCE [LARGE SCALE GENOMIC DNA]</scope>
    <source>
        <strain evidence="1 2">ISS45</strain>
    </source>
</reference>
<protein>
    <submittedName>
        <fullName evidence="1">Uncharacterized protein</fullName>
    </submittedName>
</protein>
<evidence type="ECO:0000313" key="1">
    <source>
        <dbReference type="EMBL" id="OUC42003.1"/>
    </source>
</evidence>
<proteinExistence type="predicted"/>
<comment type="caution">
    <text evidence="1">The sequence shown here is derived from an EMBL/GenBank/DDBJ whole genome shotgun (WGS) entry which is preliminary data.</text>
</comment>
<name>A0A1Y3EA58_9BILA</name>
<feature type="non-terminal residue" evidence="1">
    <location>
        <position position="82"/>
    </location>
</feature>
<organism evidence="1 2">
    <name type="scientific">Trichinella nativa</name>
    <dbReference type="NCBI Taxonomy" id="6335"/>
    <lineage>
        <taxon>Eukaryota</taxon>
        <taxon>Metazoa</taxon>
        <taxon>Ecdysozoa</taxon>
        <taxon>Nematoda</taxon>
        <taxon>Enoplea</taxon>
        <taxon>Dorylaimia</taxon>
        <taxon>Trichinellida</taxon>
        <taxon>Trichinellidae</taxon>
        <taxon>Trichinella</taxon>
    </lineage>
</organism>
<gene>
    <name evidence="1" type="ORF">D917_10515</name>
</gene>
<dbReference type="Proteomes" id="UP000243006">
    <property type="component" value="Unassembled WGS sequence"/>
</dbReference>
<evidence type="ECO:0000313" key="2">
    <source>
        <dbReference type="Proteomes" id="UP000243006"/>
    </source>
</evidence>
<dbReference type="EMBL" id="LVZM01018523">
    <property type="protein sequence ID" value="OUC42003.1"/>
    <property type="molecule type" value="Genomic_DNA"/>
</dbReference>
<sequence>MDNPTEEHVAIFEAMKPSHDNTKDSSVAEKEITNEVQPILNRFSWRKHLHHCQQEGHRVAACNTKGSCQKQAVMDDIILDRT</sequence>
<dbReference type="AlphaFoldDB" id="A0A1Y3EA58"/>
<accession>A0A1Y3EA58</accession>